<dbReference type="PROSITE" id="PS51294">
    <property type="entry name" value="HTH_MYB"/>
    <property type="match status" value="1"/>
</dbReference>
<feature type="domain" description="SANT" evidence="9">
    <location>
        <begin position="156"/>
        <end position="204"/>
    </location>
</feature>
<dbReference type="CDD" id="cd00167">
    <property type="entry name" value="SANT"/>
    <property type="match status" value="1"/>
</dbReference>
<evidence type="ECO:0000313" key="12">
    <source>
        <dbReference type="Proteomes" id="UP001151532"/>
    </source>
</evidence>
<evidence type="ECO:0000256" key="2">
    <source>
        <dbReference type="ARBA" id="ARBA00023015"/>
    </source>
</evidence>
<evidence type="ECO:0000256" key="1">
    <source>
        <dbReference type="ARBA" id="ARBA00004123"/>
    </source>
</evidence>
<dbReference type="InterPro" id="IPR006447">
    <property type="entry name" value="Myb_dom_plants"/>
</dbReference>
<keyword evidence="7" id="KW-0812">Transmembrane</keyword>
<evidence type="ECO:0000259" key="10">
    <source>
        <dbReference type="PROSITE" id="PS51294"/>
    </source>
</evidence>
<dbReference type="InterPro" id="IPR017930">
    <property type="entry name" value="Myb_dom"/>
</dbReference>
<keyword evidence="12" id="KW-1185">Reference proteome</keyword>
<evidence type="ECO:0000259" key="8">
    <source>
        <dbReference type="PROSITE" id="PS50090"/>
    </source>
</evidence>
<dbReference type="InterPro" id="IPR009057">
    <property type="entry name" value="Homeodomain-like_sf"/>
</dbReference>
<name>A0A9Q0Q2Q3_SALPP</name>
<dbReference type="EMBL" id="JAPFFK010000017">
    <property type="protein sequence ID" value="KAJ6698904.1"/>
    <property type="molecule type" value="Genomic_DNA"/>
</dbReference>
<keyword evidence="7" id="KW-0472">Membrane</keyword>
<protein>
    <submittedName>
        <fullName evidence="11">TRANSCRIPTION FACTOR MYB1R1-LIKE ISOFORM X1</fullName>
    </submittedName>
</protein>
<evidence type="ECO:0000256" key="3">
    <source>
        <dbReference type="ARBA" id="ARBA00023125"/>
    </source>
</evidence>
<dbReference type="Gene3D" id="1.10.10.60">
    <property type="entry name" value="Homeodomain-like"/>
    <property type="match status" value="1"/>
</dbReference>
<proteinExistence type="predicted"/>
<keyword evidence="7" id="KW-1133">Transmembrane helix</keyword>
<comment type="caution">
    <text evidence="11">The sequence shown here is derived from an EMBL/GenBank/DDBJ whole genome shotgun (WGS) entry which is preliminary data.</text>
</comment>
<dbReference type="SMART" id="SM00717">
    <property type="entry name" value="SANT"/>
    <property type="match status" value="1"/>
</dbReference>
<organism evidence="11 12">
    <name type="scientific">Salix purpurea</name>
    <name type="common">Purple osier willow</name>
    <dbReference type="NCBI Taxonomy" id="77065"/>
    <lineage>
        <taxon>Eukaryota</taxon>
        <taxon>Viridiplantae</taxon>
        <taxon>Streptophyta</taxon>
        <taxon>Embryophyta</taxon>
        <taxon>Tracheophyta</taxon>
        <taxon>Spermatophyta</taxon>
        <taxon>Magnoliopsida</taxon>
        <taxon>eudicotyledons</taxon>
        <taxon>Gunneridae</taxon>
        <taxon>Pentapetalae</taxon>
        <taxon>rosids</taxon>
        <taxon>fabids</taxon>
        <taxon>Malpighiales</taxon>
        <taxon>Salicaceae</taxon>
        <taxon>Saliceae</taxon>
        <taxon>Salix</taxon>
    </lineage>
</organism>
<evidence type="ECO:0000256" key="5">
    <source>
        <dbReference type="ARBA" id="ARBA00023242"/>
    </source>
</evidence>
<dbReference type="PANTHER" id="PTHR44191:SF62">
    <property type="entry name" value="OS04G0341900 PROTEIN"/>
    <property type="match status" value="1"/>
</dbReference>
<dbReference type="AlphaFoldDB" id="A0A9Q0Q2Q3"/>
<feature type="transmembrane region" description="Helical" evidence="7">
    <location>
        <begin position="24"/>
        <end position="47"/>
    </location>
</feature>
<comment type="subcellular location">
    <subcellularLocation>
        <location evidence="1">Nucleus</location>
    </subcellularLocation>
</comment>
<dbReference type="GO" id="GO:0009723">
    <property type="term" value="P:response to ethylene"/>
    <property type="evidence" value="ECO:0007669"/>
    <property type="project" value="TreeGrafter"/>
</dbReference>
<feature type="region of interest" description="Disordered" evidence="6">
    <location>
        <begin position="227"/>
        <end position="266"/>
    </location>
</feature>
<keyword evidence="5" id="KW-0539">Nucleus</keyword>
<dbReference type="PANTHER" id="PTHR44191">
    <property type="entry name" value="TRANSCRIPTION FACTOR KUA1"/>
    <property type="match status" value="1"/>
</dbReference>
<dbReference type="GO" id="GO:0009739">
    <property type="term" value="P:response to gibberellin"/>
    <property type="evidence" value="ECO:0007669"/>
    <property type="project" value="TreeGrafter"/>
</dbReference>
<dbReference type="InterPro" id="IPR017884">
    <property type="entry name" value="SANT_dom"/>
</dbReference>
<feature type="domain" description="HTH myb-type" evidence="10">
    <location>
        <begin position="150"/>
        <end position="204"/>
    </location>
</feature>
<dbReference type="SUPFAM" id="SSF46689">
    <property type="entry name" value="Homeodomain-like"/>
    <property type="match status" value="1"/>
</dbReference>
<keyword evidence="2" id="KW-0805">Transcription regulation</keyword>
<evidence type="ECO:0000256" key="7">
    <source>
        <dbReference type="SAM" id="Phobius"/>
    </source>
</evidence>
<feature type="region of interest" description="Disordered" evidence="6">
    <location>
        <begin position="304"/>
        <end position="355"/>
    </location>
</feature>
<dbReference type="FunFam" id="1.10.10.60:FF:000009">
    <property type="entry name" value="transcription factor MYB1R1"/>
    <property type="match status" value="1"/>
</dbReference>
<dbReference type="GO" id="GO:0006355">
    <property type="term" value="P:regulation of DNA-templated transcription"/>
    <property type="evidence" value="ECO:0007669"/>
    <property type="project" value="UniProtKB-ARBA"/>
</dbReference>
<reference evidence="11" key="1">
    <citation type="submission" date="2022-11" db="EMBL/GenBank/DDBJ databases">
        <authorList>
            <person name="Hyden B.L."/>
            <person name="Feng K."/>
            <person name="Yates T."/>
            <person name="Jawdy S."/>
            <person name="Smart L.B."/>
            <person name="Muchero W."/>
        </authorList>
    </citation>
    <scope>NUCLEOTIDE SEQUENCE</scope>
    <source>
        <tissue evidence="11">Shoot tip</tissue>
    </source>
</reference>
<dbReference type="GO" id="GO:0005634">
    <property type="term" value="C:nucleus"/>
    <property type="evidence" value="ECO:0007669"/>
    <property type="project" value="UniProtKB-SubCell"/>
</dbReference>
<keyword evidence="4" id="KW-0804">Transcription</keyword>
<feature type="compositionally biased region" description="Basic and acidic residues" evidence="6">
    <location>
        <begin position="234"/>
        <end position="246"/>
    </location>
</feature>
<dbReference type="InterPro" id="IPR052245">
    <property type="entry name" value="Plant_Stress_Dev_TF"/>
</dbReference>
<evidence type="ECO:0000313" key="11">
    <source>
        <dbReference type="EMBL" id="KAJ6698904.1"/>
    </source>
</evidence>
<sequence length="355" mass="39014">MSIQSFSLGVHTSLPHHHIYHQTIAYIFTLSLSLCPSLLFVGAGWLSRKLSFVWVKMGRKCSHCSNTGHNSRTCTTYRAAVAGGPRLFGVQLDISSSSSAMKKSFSVDCLPSSSSQSSSLCSSRVSIDDNSDKTSVDYLSDVLLGPVQTRKKGVPWTEEEHRAFLIGLEKLGKGDWRGISRNFVTTRTPTQVASHAQKYFLRQAVLNKKRRRSSLFDMGGSSSSICSINTTSRHQVDGSRKTRESDYPVPTCFKTSGSQHATIHRRDTSTLPLLGISNSDHEQGVKSDYSDELAPLNHSMPFLLNDPFPKPSNSSKEMPPNVTVPDLELSLGASKSLENDNPSPSPLLIRPIRVT</sequence>
<dbReference type="Proteomes" id="UP001151532">
    <property type="component" value="Chromosome 6"/>
</dbReference>
<evidence type="ECO:0000256" key="4">
    <source>
        <dbReference type="ARBA" id="ARBA00023163"/>
    </source>
</evidence>
<dbReference type="NCBIfam" id="TIGR01557">
    <property type="entry name" value="myb_SHAQKYF"/>
    <property type="match status" value="1"/>
</dbReference>
<dbReference type="InterPro" id="IPR001005">
    <property type="entry name" value="SANT/Myb"/>
</dbReference>
<keyword evidence="3" id="KW-0238">DNA-binding</keyword>
<dbReference type="Pfam" id="PF00249">
    <property type="entry name" value="Myb_DNA-binding"/>
    <property type="match status" value="1"/>
</dbReference>
<dbReference type="GO" id="GO:0003677">
    <property type="term" value="F:DNA binding"/>
    <property type="evidence" value="ECO:0007669"/>
    <property type="project" value="UniProtKB-KW"/>
</dbReference>
<accession>A0A9Q0Q2Q3</accession>
<evidence type="ECO:0000259" key="9">
    <source>
        <dbReference type="PROSITE" id="PS51293"/>
    </source>
</evidence>
<dbReference type="OrthoDB" id="118550at2759"/>
<dbReference type="PROSITE" id="PS50090">
    <property type="entry name" value="MYB_LIKE"/>
    <property type="match status" value="1"/>
</dbReference>
<gene>
    <name evidence="11" type="ORF">OIU79_012226</name>
</gene>
<dbReference type="PROSITE" id="PS51293">
    <property type="entry name" value="SANT"/>
    <property type="match status" value="1"/>
</dbReference>
<feature type="domain" description="Myb-like" evidence="8">
    <location>
        <begin position="148"/>
        <end position="200"/>
    </location>
</feature>
<evidence type="ECO:0000256" key="6">
    <source>
        <dbReference type="SAM" id="MobiDB-lite"/>
    </source>
</evidence>
<reference evidence="11" key="2">
    <citation type="journal article" date="2023" name="Int. J. Mol. Sci.">
        <title>De Novo Assembly and Annotation of 11 Diverse Shrub Willow (Salix) Genomes Reveals Novel Gene Organization in Sex-Linked Regions.</title>
        <authorList>
            <person name="Hyden B."/>
            <person name="Feng K."/>
            <person name="Yates T.B."/>
            <person name="Jawdy S."/>
            <person name="Cereghino C."/>
            <person name="Smart L.B."/>
            <person name="Muchero W."/>
        </authorList>
    </citation>
    <scope>NUCLEOTIDE SEQUENCE</scope>
    <source>
        <tissue evidence="11">Shoot tip</tissue>
    </source>
</reference>